<accession>X1EWU5</accession>
<comment type="caution">
    <text evidence="1">The sequence shown here is derived from an EMBL/GenBank/DDBJ whole genome shotgun (WGS) entry which is preliminary data.</text>
</comment>
<gene>
    <name evidence="1" type="ORF">S03H2_09113</name>
</gene>
<name>X1EWU5_9ZZZZ</name>
<protein>
    <submittedName>
        <fullName evidence="1">Uncharacterized protein</fullName>
    </submittedName>
</protein>
<dbReference type="AlphaFoldDB" id="X1EWU5"/>
<evidence type="ECO:0000313" key="1">
    <source>
        <dbReference type="EMBL" id="GAH21644.1"/>
    </source>
</evidence>
<organism evidence="1">
    <name type="scientific">marine sediment metagenome</name>
    <dbReference type="NCBI Taxonomy" id="412755"/>
    <lineage>
        <taxon>unclassified sequences</taxon>
        <taxon>metagenomes</taxon>
        <taxon>ecological metagenomes</taxon>
    </lineage>
</organism>
<proteinExistence type="predicted"/>
<dbReference type="EMBL" id="BARU01004568">
    <property type="protein sequence ID" value="GAH21644.1"/>
    <property type="molecule type" value="Genomic_DNA"/>
</dbReference>
<reference evidence="1" key="1">
    <citation type="journal article" date="2014" name="Front. Microbiol.">
        <title>High frequency of phylogenetically diverse reductive dehalogenase-homologous genes in deep subseafloor sedimentary metagenomes.</title>
        <authorList>
            <person name="Kawai M."/>
            <person name="Futagami T."/>
            <person name="Toyoda A."/>
            <person name="Takaki Y."/>
            <person name="Nishi S."/>
            <person name="Hori S."/>
            <person name="Arai W."/>
            <person name="Tsubouchi T."/>
            <person name="Morono Y."/>
            <person name="Uchiyama I."/>
            <person name="Ito T."/>
            <person name="Fujiyama A."/>
            <person name="Inagaki F."/>
            <person name="Takami H."/>
        </authorList>
    </citation>
    <scope>NUCLEOTIDE SEQUENCE</scope>
    <source>
        <strain evidence="1">Expedition CK06-06</strain>
    </source>
</reference>
<feature type="non-terminal residue" evidence="1">
    <location>
        <position position="1"/>
    </location>
</feature>
<sequence length="248" mass="28396">LGLKEYLPDELALLFSEIEAPAGAFLGDVGGRFVSEVADGAVSQAASPFFESMGYAAYNRSPTKKMTPQTTAVLYSRNKISEDFFLERFRMGGFEPFEAKFQYKALFAYPSIPDIMLWARYHGDPVNTKEQVWKKFDVPVDDYDLWEWQTLQRLTTADCHTLFRRGIIDETEFRYRLSEIGWRESSLDQTMQVGWSIPNAMLLTQGNLLRDADNEAMLRDITRADIHPDYAQKYLDAVLTKPATTDLI</sequence>
<feature type="non-terminal residue" evidence="1">
    <location>
        <position position="248"/>
    </location>
</feature>